<dbReference type="CDD" id="cd17316">
    <property type="entry name" value="MFS_SV2_like"/>
    <property type="match status" value="1"/>
</dbReference>
<dbReference type="InterPro" id="IPR005828">
    <property type="entry name" value="MFS_sugar_transport-like"/>
</dbReference>
<feature type="transmembrane region" description="Helical" evidence="6">
    <location>
        <begin position="93"/>
        <end position="119"/>
    </location>
</feature>
<dbReference type="SUPFAM" id="SSF103473">
    <property type="entry name" value="MFS general substrate transporter"/>
    <property type="match status" value="1"/>
</dbReference>
<evidence type="ECO:0000313" key="9">
    <source>
        <dbReference type="Proteomes" id="UP000466794"/>
    </source>
</evidence>
<proteinExistence type="predicted"/>
<feature type="transmembrane region" description="Helical" evidence="6">
    <location>
        <begin position="248"/>
        <end position="265"/>
    </location>
</feature>
<reference evidence="8 9" key="1">
    <citation type="submission" date="2019-12" db="EMBL/GenBank/DDBJ databases">
        <title>Nocardia sp. nov. ET3-3 isolated from soil.</title>
        <authorList>
            <person name="Kanchanasin P."/>
            <person name="Tanasupawat S."/>
            <person name="Yuki M."/>
            <person name="Kudo T."/>
        </authorList>
    </citation>
    <scope>NUCLEOTIDE SEQUENCE [LARGE SCALE GENOMIC DNA]</scope>
    <source>
        <strain evidence="8 9">ET3-3</strain>
    </source>
</reference>
<gene>
    <name evidence="8" type="ORF">GPX89_29020</name>
</gene>
<dbReference type="InterPro" id="IPR020846">
    <property type="entry name" value="MFS_dom"/>
</dbReference>
<sequence length="531" mass="56788">MRHQSQCCDVGHEFGPGLVGHAPTVPLQRWFAKSLCNPSPCGDRFTLSPVSRRAGVSWRGLLFVCFVGFSGLRGGCVGSVIDDAPFTSFHKRLAVACSGGPLLDGYILSIVGTALIGMTAELDLSTGDTQLIGAAALVGMFVGGALFGVLTDKIGREVMYTADLVVMGVCSIASFWAESIWLIVILRFVLGMAVSADYPIATSLLGEWLPLKQRGKLLGFQIVAWYAGSVLAYVVGYLMLTFFGNGSWRWQLASGAVLCAFFLVIRQSTAPESPRWLAQHGKADKAASMIEKYLQVRVDPASLVEVGEEPAKHGSLRELFGPAYRKRTIFCCGFFLCQVAVLFAMLTFGPQILAAFGMPAGTWMDTLGTALISLVFLVGCLPAMRLIDTVGRRPTIVWCFGLMIIPVLFIGIWPAMPALLAFAMLCLYAFFCGGPNVLDWTYPNELFPTHIRATAVGFATSISRVGAALGTYLLPWSLHHLGMGPTFLFAAGLTAVGFLICVWGAPETKGVRLESAAAVAVPVGVSGAEPA</sequence>
<feature type="transmembrane region" description="Helical" evidence="6">
    <location>
        <begin position="486"/>
        <end position="505"/>
    </location>
</feature>
<dbReference type="EMBL" id="WRPP01000006">
    <property type="protein sequence ID" value="MVU81271.1"/>
    <property type="molecule type" value="Genomic_DNA"/>
</dbReference>
<feature type="transmembrane region" description="Helical" evidence="6">
    <location>
        <begin position="450"/>
        <end position="474"/>
    </location>
</feature>
<feature type="transmembrane region" description="Helical" evidence="6">
    <location>
        <begin position="217"/>
        <end position="242"/>
    </location>
</feature>
<dbReference type="Gene3D" id="1.20.1250.20">
    <property type="entry name" value="MFS general substrate transporter like domains"/>
    <property type="match status" value="1"/>
</dbReference>
<feature type="transmembrane region" description="Helical" evidence="6">
    <location>
        <begin position="131"/>
        <end position="151"/>
    </location>
</feature>
<dbReference type="PANTHER" id="PTHR23511:SF14">
    <property type="entry name" value="METABOLITE TRANSPORT PROTEIN YAAU-RELATED"/>
    <property type="match status" value="1"/>
</dbReference>
<dbReference type="GO" id="GO:0022857">
    <property type="term" value="F:transmembrane transporter activity"/>
    <property type="evidence" value="ECO:0007669"/>
    <property type="project" value="InterPro"/>
</dbReference>
<feature type="domain" description="Major facilitator superfamily (MFS) profile" evidence="7">
    <location>
        <begin position="93"/>
        <end position="509"/>
    </location>
</feature>
<protein>
    <submittedName>
        <fullName evidence="8">MFS transporter</fullName>
    </submittedName>
</protein>
<keyword evidence="3 6" id="KW-0812">Transmembrane</keyword>
<dbReference type="AlphaFoldDB" id="A0A7K1V437"/>
<dbReference type="Proteomes" id="UP000466794">
    <property type="component" value="Unassembled WGS sequence"/>
</dbReference>
<feature type="transmembrane region" description="Helical" evidence="6">
    <location>
        <begin position="396"/>
        <end position="413"/>
    </location>
</feature>
<name>A0A7K1V437_9NOCA</name>
<dbReference type="RefSeq" id="WP_157390879.1">
    <property type="nucleotide sequence ID" value="NZ_WRPP01000006.1"/>
</dbReference>
<evidence type="ECO:0000256" key="2">
    <source>
        <dbReference type="ARBA" id="ARBA00022448"/>
    </source>
</evidence>
<evidence type="ECO:0000256" key="3">
    <source>
        <dbReference type="ARBA" id="ARBA00022692"/>
    </source>
</evidence>
<keyword evidence="4 6" id="KW-1133">Transmembrane helix</keyword>
<feature type="transmembrane region" description="Helical" evidence="6">
    <location>
        <begin position="329"/>
        <end position="354"/>
    </location>
</feature>
<feature type="transmembrane region" description="Helical" evidence="6">
    <location>
        <begin position="366"/>
        <end position="384"/>
    </location>
</feature>
<feature type="transmembrane region" description="Helical" evidence="6">
    <location>
        <begin position="158"/>
        <end position="177"/>
    </location>
</feature>
<keyword evidence="5 6" id="KW-0472">Membrane</keyword>
<evidence type="ECO:0000313" key="8">
    <source>
        <dbReference type="EMBL" id="MVU81271.1"/>
    </source>
</evidence>
<evidence type="ECO:0000256" key="6">
    <source>
        <dbReference type="SAM" id="Phobius"/>
    </source>
</evidence>
<organism evidence="8 9">
    <name type="scientific">Nocardia terrae</name>
    <dbReference type="NCBI Taxonomy" id="2675851"/>
    <lineage>
        <taxon>Bacteria</taxon>
        <taxon>Bacillati</taxon>
        <taxon>Actinomycetota</taxon>
        <taxon>Actinomycetes</taxon>
        <taxon>Mycobacteriales</taxon>
        <taxon>Nocardiaceae</taxon>
        <taxon>Nocardia</taxon>
    </lineage>
</organism>
<keyword evidence="2" id="KW-0813">Transport</keyword>
<evidence type="ECO:0000259" key="7">
    <source>
        <dbReference type="PROSITE" id="PS50850"/>
    </source>
</evidence>
<dbReference type="Pfam" id="PF00083">
    <property type="entry name" value="Sugar_tr"/>
    <property type="match status" value="1"/>
</dbReference>
<keyword evidence="9" id="KW-1185">Reference proteome</keyword>
<evidence type="ECO:0000256" key="4">
    <source>
        <dbReference type="ARBA" id="ARBA00022989"/>
    </source>
</evidence>
<comment type="subcellular location">
    <subcellularLocation>
        <location evidence="1">Cell membrane</location>
        <topology evidence="1">Multi-pass membrane protein</topology>
    </subcellularLocation>
</comment>
<evidence type="ECO:0000256" key="5">
    <source>
        <dbReference type="ARBA" id="ARBA00023136"/>
    </source>
</evidence>
<dbReference type="GO" id="GO:0005886">
    <property type="term" value="C:plasma membrane"/>
    <property type="evidence" value="ECO:0007669"/>
    <property type="project" value="UniProtKB-SubCell"/>
</dbReference>
<dbReference type="PANTHER" id="PTHR23511">
    <property type="entry name" value="SYNAPTIC VESICLE GLYCOPROTEIN 2"/>
    <property type="match status" value="1"/>
</dbReference>
<evidence type="ECO:0000256" key="1">
    <source>
        <dbReference type="ARBA" id="ARBA00004651"/>
    </source>
</evidence>
<dbReference type="InterPro" id="IPR036259">
    <property type="entry name" value="MFS_trans_sf"/>
</dbReference>
<feature type="transmembrane region" description="Helical" evidence="6">
    <location>
        <begin position="419"/>
        <end position="438"/>
    </location>
</feature>
<dbReference type="PROSITE" id="PS50850">
    <property type="entry name" value="MFS"/>
    <property type="match status" value="1"/>
</dbReference>
<comment type="caution">
    <text evidence="8">The sequence shown here is derived from an EMBL/GenBank/DDBJ whole genome shotgun (WGS) entry which is preliminary data.</text>
</comment>
<accession>A0A7K1V437</accession>
<feature type="transmembrane region" description="Helical" evidence="6">
    <location>
        <begin position="61"/>
        <end position="81"/>
    </location>
</feature>